<name>A0A8S5MHY7_9CAUD</name>
<sequence>MEYLIERLFYIKRKTVHGIKYHFLKVKERDDYFVCLAEESNFHIVKTEKLQTKEQFAQILLNIYKSMYGADNVELEVRYCLADDKETLFKLQTYFSEEEPNELVYGRSKYESMCDVFLEEDYIKCSKDTSILDVIKQFLINDRLITEDDMLKFKSDVPVKRDFIVR</sequence>
<organism evidence="1">
    <name type="scientific">Siphoviridae sp. ctvyM23</name>
    <dbReference type="NCBI Taxonomy" id="2826514"/>
    <lineage>
        <taxon>Viruses</taxon>
        <taxon>Duplodnaviria</taxon>
        <taxon>Heunggongvirae</taxon>
        <taxon>Uroviricota</taxon>
        <taxon>Caudoviricetes</taxon>
    </lineage>
</organism>
<accession>A0A8S5MHY7</accession>
<dbReference type="EMBL" id="BK014908">
    <property type="protein sequence ID" value="DAD81866.1"/>
    <property type="molecule type" value="Genomic_DNA"/>
</dbReference>
<evidence type="ECO:0000313" key="1">
    <source>
        <dbReference type="EMBL" id="DAD81866.1"/>
    </source>
</evidence>
<reference evidence="1" key="1">
    <citation type="journal article" date="2021" name="Proc. Natl. Acad. Sci. U.S.A.">
        <title>A Catalog of Tens of Thousands of Viruses from Human Metagenomes Reveals Hidden Associations with Chronic Diseases.</title>
        <authorList>
            <person name="Tisza M.J."/>
            <person name="Buck C.B."/>
        </authorList>
    </citation>
    <scope>NUCLEOTIDE SEQUENCE</scope>
    <source>
        <strain evidence="1">CtvyM23</strain>
    </source>
</reference>
<proteinExistence type="predicted"/>
<protein>
    <submittedName>
        <fullName evidence="1">Uncharacterized protein</fullName>
    </submittedName>
</protein>